<feature type="transmembrane region" description="Helical" evidence="1">
    <location>
        <begin position="109"/>
        <end position="132"/>
    </location>
</feature>
<keyword evidence="1" id="KW-0812">Transmembrane</keyword>
<dbReference type="InterPro" id="IPR019421">
    <property type="entry name" value="7TM_GPCR_serpentine_rcpt_Srd"/>
</dbReference>
<reference evidence="2" key="1">
    <citation type="submission" date="2020-09" db="EMBL/GenBank/DDBJ databases">
        <authorList>
            <person name="Kikuchi T."/>
        </authorList>
    </citation>
    <scope>NUCLEOTIDE SEQUENCE</scope>
    <source>
        <strain evidence="2">SH1</strain>
    </source>
</reference>
<protein>
    <recommendedName>
        <fullName evidence="4">G_PROTEIN_RECEP_F1_2 domain-containing protein</fullName>
    </recommendedName>
</protein>
<proteinExistence type="predicted"/>
<feature type="transmembrane region" description="Helical" evidence="1">
    <location>
        <begin position="290"/>
        <end position="314"/>
    </location>
</feature>
<feature type="transmembrane region" description="Helical" evidence="1">
    <location>
        <begin position="33"/>
        <end position="54"/>
    </location>
</feature>
<evidence type="ECO:0008006" key="4">
    <source>
        <dbReference type="Google" id="ProtNLM"/>
    </source>
</evidence>
<dbReference type="Pfam" id="PF10317">
    <property type="entry name" value="7TM_GPCR_Srd"/>
    <property type="match status" value="1"/>
</dbReference>
<evidence type="ECO:0000313" key="2">
    <source>
        <dbReference type="EMBL" id="CAD5216244.1"/>
    </source>
</evidence>
<accession>A0A811KMZ1</accession>
<evidence type="ECO:0000256" key="1">
    <source>
        <dbReference type="SAM" id="Phobius"/>
    </source>
</evidence>
<name>A0A811KMZ1_9BILA</name>
<dbReference type="Proteomes" id="UP000614601">
    <property type="component" value="Unassembled WGS sequence"/>
</dbReference>
<dbReference type="AlphaFoldDB" id="A0A811KMZ1"/>
<comment type="caution">
    <text evidence="2">The sequence shown here is derived from an EMBL/GenBank/DDBJ whole genome shotgun (WGS) entry which is preliminary data.</text>
</comment>
<keyword evidence="1" id="KW-0472">Membrane</keyword>
<organism evidence="2 3">
    <name type="scientific">Bursaphelenchus okinawaensis</name>
    <dbReference type="NCBI Taxonomy" id="465554"/>
    <lineage>
        <taxon>Eukaryota</taxon>
        <taxon>Metazoa</taxon>
        <taxon>Ecdysozoa</taxon>
        <taxon>Nematoda</taxon>
        <taxon>Chromadorea</taxon>
        <taxon>Rhabditida</taxon>
        <taxon>Tylenchina</taxon>
        <taxon>Tylenchomorpha</taxon>
        <taxon>Aphelenchoidea</taxon>
        <taxon>Aphelenchoididae</taxon>
        <taxon>Bursaphelenchus</taxon>
    </lineage>
</organism>
<feature type="transmembrane region" description="Helical" evidence="1">
    <location>
        <begin position="153"/>
        <end position="174"/>
    </location>
</feature>
<evidence type="ECO:0000313" key="3">
    <source>
        <dbReference type="Proteomes" id="UP000614601"/>
    </source>
</evidence>
<dbReference type="EMBL" id="CAJFCW020000003">
    <property type="protein sequence ID" value="CAG9105559.1"/>
    <property type="molecule type" value="Genomic_DNA"/>
</dbReference>
<keyword evidence="3" id="KW-1185">Reference proteome</keyword>
<keyword evidence="1" id="KW-1133">Transmembrane helix</keyword>
<dbReference type="EMBL" id="CAJFDH010000003">
    <property type="protein sequence ID" value="CAD5216244.1"/>
    <property type="molecule type" value="Genomic_DNA"/>
</dbReference>
<feature type="transmembrane region" description="Helical" evidence="1">
    <location>
        <begin position="259"/>
        <end position="284"/>
    </location>
</feature>
<dbReference type="PANTHER" id="PTHR22943:SF248">
    <property type="entry name" value="SEVEN TM RECEPTOR"/>
    <property type="match status" value="1"/>
</dbReference>
<gene>
    <name evidence="2" type="ORF">BOKJ2_LOCUS6496</name>
</gene>
<dbReference type="PANTHER" id="PTHR22943">
    <property type="entry name" value="7-TRANSMEMBRANE DOMAIN RECEPTOR C.ELEGANS"/>
    <property type="match status" value="1"/>
</dbReference>
<sequence>MAKNSYAWENSSYSSDSTVSTELYDVCVRISKVSHYCAFTSGMILSLTLACLIMQRTDTIFKTYKTMLIFNCFTDRQFLVVGFLCQFTFRLNEGVALASIEGPASALSYTGQSVITGIFAASLGVVITSLPANYCYRYQYLKHSTPPKIHRLLLLYVISYLVVIPVGFFTAYYFNQSGLARPHFNYGSLWYNTQPLPTLLVMDFSIIGPRLHIAYCFVCFGGACVLALGFALKTLTYYTEHEKLLNTRSLRLHSQLSKALLIQSSLPMIASMGPSVIIIAAILFGLDCGVLTILMFNIYAFVPILNPLCTIFVIKPFRKEVLKRFTNRIPQEPSFLQSKTRVSDKIPTISSKHVYGRASSSILSRKST</sequence>
<dbReference type="Proteomes" id="UP000783686">
    <property type="component" value="Unassembled WGS sequence"/>
</dbReference>
<dbReference type="OrthoDB" id="5836588at2759"/>
<feature type="transmembrane region" description="Helical" evidence="1">
    <location>
        <begin position="212"/>
        <end position="238"/>
    </location>
</feature>
<dbReference type="SUPFAM" id="SSF81321">
    <property type="entry name" value="Family A G protein-coupled receptor-like"/>
    <property type="match status" value="1"/>
</dbReference>